<dbReference type="VEuPathDB" id="PiroplasmaDB:BEWA_020060"/>
<dbReference type="GeneID" id="15805992"/>
<dbReference type="AlphaFoldDB" id="L0AUC7"/>
<reference evidence="2 3" key="1">
    <citation type="journal article" date="2012" name="BMC Genomics">
        <title>Comparative genomic analysis and phylogenetic position of Theileria equi.</title>
        <authorList>
            <person name="Kappmeyer L.S."/>
            <person name="Thiagarajan M."/>
            <person name="Herndon D.R."/>
            <person name="Ramsay J.D."/>
            <person name="Caler E."/>
            <person name="Djikeng A."/>
            <person name="Gillespie J.J."/>
            <person name="Lau A.O."/>
            <person name="Roalson E.H."/>
            <person name="Silva J.C."/>
            <person name="Silva M.G."/>
            <person name="Suarez C.E."/>
            <person name="Ueti M.W."/>
            <person name="Nene V.M."/>
            <person name="Mealey R.H."/>
            <person name="Knowles D.P."/>
            <person name="Brayton K.A."/>
        </authorList>
    </citation>
    <scope>NUCLEOTIDE SEQUENCE [LARGE SCALE GENOMIC DNA]</scope>
    <source>
        <strain evidence="2 3">WA</strain>
    </source>
</reference>
<dbReference type="OrthoDB" id="72325at2759"/>
<dbReference type="GO" id="GO:0070682">
    <property type="term" value="P:proteasome regulatory particle assembly"/>
    <property type="evidence" value="ECO:0007669"/>
    <property type="project" value="InterPro"/>
</dbReference>
<keyword evidence="3" id="KW-1185">Reference proteome</keyword>
<dbReference type="STRING" id="1537102.L0AUC7"/>
<accession>L0AUC7</accession>
<dbReference type="PANTHER" id="PTHR12651:SF1">
    <property type="entry name" value="26S PROTEASOME NON-ATPASE REGULATORY SUBUNIT 9"/>
    <property type="match status" value="1"/>
</dbReference>
<dbReference type="Proteomes" id="UP000031512">
    <property type="component" value="Chromosome 1"/>
</dbReference>
<dbReference type="GO" id="GO:0005634">
    <property type="term" value="C:nucleus"/>
    <property type="evidence" value="ECO:0007669"/>
    <property type="project" value="TreeGrafter"/>
</dbReference>
<dbReference type="EMBL" id="CP001669">
    <property type="protein sequence ID" value="AFZ79160.1"/>
    <property type="molecule type" value="Genomic_DNA"/>
</dbReference>
<dbReference type="Gene3D" id="6.10.140.1710">
    <property type="match status" value="1"/>
</dbReference>
<dbReference type="GO" id="GO:0005737">
    <property type="term" value="C:cytoplasm"/>
    <property type="evidence" value="ECO:0007669"/>
    <property type="project" value="TreeGrafter"/>
</dbReference>
<organism evidence="2 3">
    <name type="scientific">Theileria equi strain WA</name>
    <dbReference type="NCBI Taxonomy" id="1537102"/>
    <lineage>
        <taxon>Eukaryota</taxon>
        <taxon>Sar</taxon>
        <taxon>Alveolata</taxon>
        <taxon>Apicomplexa</taxon>
        <taxon>Aconoidasida</taxon>
        <taxon>Piroplasmida</taxon>
        <taxon>Theileriidae</taxon>
        <taxon>Theileria</taxon>
    </lineage>
</organism>
<dbReference type="InterPro" id="IPR040815">
    <property type="entry name" value="Nas2_N"/>
</dbReference>
<evidence type="ECO:0000259" key="1">
    <source>
        <dbReference type="Pfam" id="PF18265"/>
    </source>
</evidence>
<evidence type="ECO:0000313" key="3">
    <source>
        <dbReference type="Proteomes" id="UP000031512"/>
    </source>
</evidence>
<dbReference type="InterPro" id="IPR035269">
    <property type="entry name" value="PSMD9"/>
</dbReference>
<dbReference type="KEGG" id="beq:BEWA_020060"/>
<feature type="domain" description="Nas2 N-terminal" evidence="1">
    <location>
        <begin position="6"/>
        <end position="85"/>
    </location>
</feature>
<dbReference type="RefSeq" id="XP_004828826.1">
    <property type="nucleotide sequence ID" value="XM_004828769.1"/>
</dbReference>
<dbReference type="PANTHER" id="PTHR12651">
    <property type="entry name" value="26S PROTEASOME NON-ATPASE REGULATORY SUBUNIT 9"/>
    <property type="match status" value="1"/>
</dbReference>
<proteinExistence type="predicted"/>
<name>L0AUC7_THEEQ</name>
<sequence length="90" mass="10464">MENILALDKKRRDIEIEIEALIDFLNSDECKNVGLNKPLVDEEQFPLSGIDIYAIREARGRVACLKNDYDQMTLEIEKGLHELHSKHRKN</sequence>
<dbReference type="Pfam" id="PF18265">
    <property type="entry name" value="Nas2_N"/>
    <property type="match status" value="1"/>
</dbReference>
<protein>
    <recommendedName>
        <fullName evidence="1">Nas2 N-terminal domain-containing protein</fullName>
    </recommendedName>
</protein>
<evidence type="ECO:0000313" key="2">
    <source>
        <dbReference type="EMBL" id="AFZ79160.1"/>
    </source>
</evidence>
<gene>
    <name evidence="2" type="ORF">BEWA_020060</name>
</gene>
<dbReference type="eggNOG" id="KOG3129">
    <property type="taxonomic scope" value="Eukaryota"/>
</dbReference>